<dbReference type="InterPro" id="IPR000073">
    <property type="entry name" value="AB_hydrolase_1"/>
</dbReference>
<dbReference type="RefSeq" id="WP_189570470.1">
    <property type="nucleotide sequence ID" value="NZ_BMXU01000001.1"/>
</dbReference>
<dbReference type="PRINTS" id="PR00111">
    <property type="entry name" value="ABHYDROLASE"/>
</dbReference>
<feature type="domain" description="AB hydrolase-1" evidence="1">
    <location>
        <begin position="57"/>
        <end position="288"/>
    </location>
</feature>
<dbReference type="Proteomes" id="UP001595607">
    <property type="component" value="Unassembled WGS sequence"/>
</dbReference>
<protein>
    <submittedName>
        <fullName evidence="2">Alpha/beta hydrolase</fullName>
    </submittedName>
</protein>
<gene>
    <name evidence="2" type="ORF">ACFONP_06200</name>
</gene>
<comment type="caution">
    <text evidence="2">The sequence shown here is derived from an EMBL/GenBank/DDBJ whole genome shotgun (WGS) entry which is preliminary data.</text>
</comment>
<dbReference type="SUPFAM" id="SSF53474">
    <property type="entry name" value="alpha/beta-Hydrolases"/>
    <property type="match status" value="1"/>
</dbReference>
<dbReference type="EMBL" id="JBHRVA010000002">
    <property type="protein sequence ID" value="MFC3302320.1"/>
    <property type="molecule type" value="Genomic_DNA"/>
</dbReference>
<reference evidence="3" key="1">
    <citation type="journal article" date="2019" name="Int. J. Syst. Evol. Microbiol.">
        <title>The Global Catalogue of Microorganisms (GCM) 10K type strain sequencing project: providing services to taxonomists for standard genome sequencing and annotation.</title>
        <authorList>
            <consortium name="The Broad Institute Genomics Platform"/>
            <consortium name="The Broad Institute Genome Sequencing Center for Infectious Disease"/>
            <person name="Wu L."/>
            <person name="Ma J."/>
        </authorList>
    </citation>
    <scope>NUCLEOTIDE SEQUENCE [LARGE SCALE GENOMIC DNA]</scope>
    <source>
        <strain evidence="3">KCTC 22245</strain>
    </source>
</reference>
<dbReference type="GO" id="GO:0016787">
    <property type="term" value="F:hydrolase activity"/>
    <property type="evidence" value="ECO:0007669"/>
    <property type="project" value="UniProtKB-KW"/>
</dbReference>
<dbReference type="Gene3D" id="3.40.50.1820">
    <property type="entry name" value="alpha/beta hydrolase"/>
    <property type="match status" value="1"/>
</dbReference>
<proteinExistence type="predicted"/>
<keyword evidence="2" id="KW-0378">Hydrolase</keyword>
<evidence type="ECO:0000259" key="1">
    <source>
        <dbReference type="Pfam" id="PF12697"/>
    </source>
</evidence>
<dbReference type="PANTHER" id="PTHR43689:SF8">
    <property type="entry name" value="ALPHA_BETA-HYDROLASES SUPERFAMILY PROTEIN"/>
    <property type="match status" value="1"/>
</dbReference>
<evidence type="ECO:0000313" key="3">
    <source>
        <dbReference type="Proteomes" id="UP001595607"/>
    </source>
</evidence>
<sequence>MKRFRNSRSWKRYKAVIREAFGINLTVEPNEMVRDIRCHRVRIDEWLPDGVPRGTLLAVHGGGGNGRILAPLCEPAAALGWRVLAPDLPGYGLTRPAKGYRGDYGEWIHVIAELAGSEPGPVVLMGLSMGGLTAFLAAQESRNVAGVIATTLLDLSDPEVFVHAARWRWLGRFSLFSMSVMPWVFDRFTMPLFLATPLAAMSDDRRVQDYFRTDRLLGASWKSARFFRTVHQHRITRWDCHCPLLLVHPGADAWTPTRLSLAVFDRIEADKRFVELSNGSHLPLEQPANDELMRELAGFLGELA</sequence>
<dbReference type="InterPro" id="IPR029058">
    <property type="entry name" value="AB_hydrolase_fold"/>
</dbReference>
<name>A0ABV7MA75_9PROT</name>
<dbReference type="Pfam" id="PF12697">
    <property type="entry name" value="Abhydrolase_6"/>
    <property type="match status" value="1"/>
</dbReference>
<accession>A0ABV7MA75</accession>
<keyword evidence="3" id="KW-1185">Reference proteome</keyword>
<organism evidence="2 3">
    <name type="scientific">Parvularcula lutaonensis</name>
    <dbReference type="NCBI Taxonomy" id="491923"/>
    <lineage>
        <taxon>Bacteria</taxon>
        <taxon>Pseudomonadati</taxon>
        <taxon>Pseudomonadota</taxon>
        <taxon>Alphaproteobacteria</taxon>
        <taxon>Parvularculales</taxon>
        <taxon>Parvularculaceae</taxon>
        <taxon>Parvularcula</taxon>
    </lineage>
</organism>
<dbReference type="PANTHER" id="PTHR43689">
    <property type="entry name" value="HYDROLASE"/>
    <property type="match status" value="1"/>
</dbReference>
<evidence type="ECO:0000313" key="2">
    <source>
        <dbReference type="EMBL" id="MFC3302320.1"/>
    </source>
</evidence>